<organism evidence="17">
    <name type="scientific">Mycolicibacterium gilvum (strain PYR-GCK)</name>
    <name type="common">Mycobacterium gilvum (strain PYR-GCK)</name>
    <dbReference type="NCBI Taxonomy" id="350054"/>
    <lineage>
        <taxon>Bacteria</taxon>
        <taxon>Bacillati</taxon>
        <taxon>Actinomycetota</taxon>
        <taxon>Actinomycetes</taxon>
        <taxon>Mycobacteriales</taxon>
        <taxon>Mycobacteriaceae</taxon>
        <taxon>Mycolicibacterium</taxon>
    </lineage>
</organism>
<evidence type="ECO:0000256" key="4">
    <source>
        <dbReference type="ARBA" id="ARBA00022475"/>
    </source>
</evidence>
<keyword evidence="10 12" id="KW-0811">Translocation</keyword>
<dbReference type="PROSITE" id="PS51194">
    <property type="entry name" value="HELICASE_CTER"/>
    <property type="match status" value="1"/>
</dbReference>
<dbReference type="Pfam" id="PF07516">
    <property type="entry name" value="SecA_SW"/>
    <property type="match status" value="1"/>
</dbReference>
<dbReference type="KEGG" id="mgi:Mflv_3408"/>
<dbReference type="PROSITE" id="PS51196">
    <property type="entry name" value="SECA_MOTOR_DEAD"/>
    <property type="match status" value="1"/>
</dbReference>
<proteinExistence type="inferred from homology"/>
<keyword evidence="5 12" id="KW-0963">Cytoplasm</keyword>
<dbReference type="InterPro" id="IPR014018">
    <property type="entry name" value="SecA_motor_DEAD"/>
</dbReference>
<dbReference type="STRING" id="350054.Mflv_3408"/>
<dbReference type="InterPro" id="IPR026389">
    <property type="entry name" value="SecA_Actinobact-type"/>
</dbReference>
<evidence type="ECO:0000256" key="5">
    <source>
        <dbReference type="ARBA" id="ARBA00022490"/>
    </source>
</evidence>
<dbReference type="Gene3D" id="3.40.50.300">
    <property type="entry name" value="P-loop containing nucleotide triphosphate hydrolases"/>
    <property type="match status" value="3"/>
</dbReference>
<dbReference type="EMBL" id="CP000656">
    <property type="protein sequence ID" value="ABP45884.1"/>
    <property type="molecule type" value="Genomic_DNA"/>
</dbReference>
<dbReference type="InterPro" id="IPR011116">
    <property type="entry name" value="SecA_Wing/Scaffold"/>
</dbReference>
<keyword evidence="7 12" id="KW-0067">ATP-binding</keyword>
<dbReference type="AlphaFoldDB" id="A4TA81"/>
<dbReference type="InterPro" id="IPR027417">
    <property type="entry name" value="P-loop_NTPase"/>
</dbReference>
<reference evidence="17" key="1">
    <citation type="submission" date="2007-04" db="EMBL/GenBank/DDBJ databases">
        <authorList>
            <consortium name="US DOE Joint Genome Institute"/>
            <person name="Copeland A."/>
            <person name="Lucas S."/>
            <person name="Lapidus A."/>
            <person name="Barry K."/>
            <person name="Detter J.C."/>
            <person name="Glavina del Rio T."/>
            <person name="Hammon N."/>
            <person name="Israni S."/>
            <person name="Dalin E."/>
            <person name="Tice H."/>
            <person name="Pitluck S."/>
            <person name="Chain P."/>
            <person name="Malfatti S."/>
            <person name="Shin M."/>
            <person name="Vergez L."/>
            <person name="Schmutz J."/>
            <person name="Larimer F."/>
            <person name="Land M."/>
            <person name="Hauser L."/>
            <person name="Kyrpides N."/>
            <person name="Mikhailova N."/>
            <person name="Miller C."/>
            <person name="Richardson P."/>
        </authorList>
    </citation>
    <scope>NUCLEOTIDE SEQUENCE</scope>
    <source>
        <strain evidence="17">PYR-GCK</strain>
    </source>
</reference>
<dbReference type="InterPro" id="IPR044722">
    <property type="entry name" value="SecA_SF2_C"/>
</dbReference>
<keyword evidence="3 12" id="KW-0813">Transport</keyword>
<feature type="domain" description="SecA family profile" evidence="16">
    <location>
        <begin position="37"/>
        <end position="607"/>
    </location>
</feature>
<comment type="subcellular location">
    <subcellularLocation>
        <location evidence="12">Cell membrane</location>
        <topology evidence="12">Peripheral membrane protein</topology>
        <orientation evidence="12">Cytoplasmic side</orientation>
    </subcellularLocation>
    <subcellularLocation>
        <location evidence="12">Cytoplasm</location>
    </subcellularLocation>
    <subcellularLocation>
        <location evidence="1">Membrane</location>
        <topology evidence="1">Peripheral membrane protein</topology>
    </subcellularLocation>
    <text evidence="12">Distribution is 50-50.</text>
</comment>
<evidence type="ECO:0000256" key="1">
    <source>
        <dbReference type="ARBA" id="ARBA00004170"/>
    </source>
</evidence>
<dbReference type="PANTHER" id="PTHR30612:SF0">
    <property type="entry name" value="CHLOROPLAST PROTEIN-TRANSPORTING ATPASE"/>
    <property type="match status" value="1"/>
</dbReference>
<dbReference type="GO" id="GO:0008564">
    <property type="term" value="F:protein-exporting ATPase activity"/>
    <property type="evidence" value="ECO:0007669"/>
    <property type="project" value="UniProtKB-EC"/>
</dbReference>
<evidence type="ECO:0000259" key="14">
    <source>
        <dbReference type="PROSITE" id="PS51192"/>
    </source>
</evidence>
<accession>A4TA81</accession>
<evidence type="ECO:0000256" key="7">
    <source>
        <dbReference type="ARBA" id="ARBA00022840"/>
    </source>
</evidence>
<dbReference type="Pfam" id="PF01043">
    <property type="entry name" value="SecA_PP_bind"/>
    <property type="match status" value="1"/>
</dbReference>
<dbReference type="CDD" id="cd18803">
    <property type="entry name" value="SF2_C_secA"/>
    <property type="match status" value="1"/>
</dbReference>
<feature type="region of interest" description="Disordered" evidence="13">
    <location>
        <begin position="1"/>
        <end position="34"/>
    </location>
</feature>
<sequence>MARTSSKTSSGPATSSEPAASPEPAAKTAKPKTGRLSGRFWKLLGASTDKDQSRSMDLVVKSADFDSKAADLDDEQLAKAAKLLVLDDLADSADVPQFLAIARAAAERATGLKPFDVQLQGALRMLAGDVVEMATGEGKTLSGAIAAAGYALAGRNVHVITINDYLARRDAEWMGPLIEAMGLTVGWITAESTAAERRAAYACDVTYASVNEIGFDVLRDQLVTDVADLVSPNPDVALIDEADSVLVDEALVPLVLAGTSHRETPRVELIRLVGELDENTDFATDNDSRNVHLTEAGARKVEAALGGIDLYSEEHVATTLTEINVALHAHVLLQRDVHYIVRDDAVHLINASRGRIATLQRWPDGLQAAVEAKEGIETTETGEVLDTITVQALINRYPRVCGMTGTALAAGEQLRQFYKLGVSPIPPNKPNIRKDETDRVYVTISAKNAAILEHIAEVHKTGQPVLVGTRDVAESEEVHERLVKAGVPAVVLNAKNDAEEAAVIAEAGKLGAVTVSTQMAGRGTDIRLGGSDEASHDEVVELGGLHVIGTGRHNTERLDNQLRGRAGRQGDPGSSVFFSSWEDDVVVAHLEDSKLPLDCDEDGKILSPKAATLLEHAQRVAEGRLLDVHANTWRYNQLIAQQRAILVERRDKLLRTATARDELAERSPERYAEVSERLEAKDPGTAEEKLVKICRLIMLYHLDRAWADHLAFLSDIRESIHLRALGRQNPLDEFHRMAVDAFGSLAADAIEAAQQTFDTAPAIEDETGVDLSKLARPTSTWTYMVHDNPLDDTLSALSLPGVFR</sequence>
<dbReference type="PANTHER" id="PTHR30612">
    <property type="entry name" value="SECA INNER MEMBRANE COMPONENT OF SEC PROTEIN SECRETION SYSTEM"/>
    <property type="match status" value="1"/>
</dbReference>
<dbReference type="Pfam" id="PF07517">
    <property type="entry name" value="SecA_DEAD"/>
    <property type="match status" value="1"/>
</dbReference>
<keyword evidence="4 12" id="KW-1003">Cell membrane</keyword>
<evidence type="ECO:0000256" key="3">
    <source>
        <dbReference type="ARBA" id="ARBA00022448"/>
    </source>
</evidence>
<dbReference type="InterPro" id="IPR020937">
    <property type="entry name" value="SecA_CS"/>
</dbReference>
<evidence type="ECO:0000256" key="6">
    <source>
        <dbReference type="ARBA" id="ARBA00022741"/>
    </source>
</evidence>
<dbReference type="SUPFAM" id="SSF81886">
    <property type="entry name" value="Helical scaffold and wing domains of SecA"/>
    <property type="match status" value="1"/>
</dbReference>
<evidence type="ECO:0000256" key="8">
    <source>
        <dbReference type="ARBA" id="ARBA00022927"/>
    </source>
</evidence>
<evidence type="ECO:0000256" key="11">
    <source>
        <dbReference type="ARBA" id="ARBA00023136"/>
    </source>
</evidence>
<dbReference type="GO" id="GO:0005829">
    <property type="term" value="C:cytosol"/>
    <property type="evidence" value="ECO:0007669"/>
    <property type="project" value="TreeGrafter"/>
</dbReference>
<dbReference type="InterPro" id="IPR000185">
    <property type="entry name" value="SecA"/>
</dbReference>
<keyword evidence="8 12" id="KW-0653">Protein transport</keyword>
<keyword evidence="9 12" id="KW-1278">Translocase</keyword>
<name>A4TA81_MYCGI</name>
<dbReference type="NCBIfam" id="TIGR04221">
    <property type="entry name" value="SecA2_Mycobac"/>
    <property type="match status" value="1"/>
</dbReference>
<dbReference type="HOGENOM" id="CLU_005314_3_2_11"/>
<dbReference type="EC" id="7.4.2.8" evidence="12"/>
<dbReference type="InterPro" id="IPR011130">
    <property type="entry name" value="SecA_preprotein_X-link_dom"/>
</dbReference>
<comment type="similarity">
    <text evidence="2 12">Belongs to the SecA family.</text>
</comment>
<dbReference type="InterPro" id="IPR036266">
    <property type="entry name" value="SecA_Wing/Scaffold_sf"/>
</dbReference>
<reference evidence="17" key="2">
    <citation type="journal article" date="2013" name="PLoS ONE">
        <title>A Gene Expression Study of the Activities of Aromatic Ring-Cleavage Dioxygenases in Mycobacterium gilvum PYR-GCK to Changes in Salinity and pH during Pyrene Degradation.</title>
        <authorList>
            <person name="Badejo A.C."/>
            <person name="Badejo A.O."/>
            <person name="Shin K.H."/>
            <person name="Chai Y.G."/>
        </authorList>
    </citation>
    <scope>NUCLEOTIDE SEQUENCE [LARGE SCALE GENOMIC DNA]</scope>
    <source>
        <strain evidence="17">PYR-GCK</strain>
    </source>
</reference>
<dbReference type="GO" id="GO:0017038">
    <property type="term" value="P:protein import"/>
    <property type="evidence" value="ECO:0007669"/>
    <property type="project" value="InterPro"/>
</dbReference>
<comment type="catalytic activity">
    <reaction evidence="12">
        <text>ATP + H2O + cellular proteinSide 1 = ADP + phosphate + cellular proteinSide 2.</text>
        <dbReference type="EC" id="7.4.2.8"/>
    </reaction>
</comment>
<feature type="compositionally biased region" description="Low complexity" evidence="13">
    <location>
        <begin position="1"/>
        <end position="28"/>
    </location>
</feature>
<feature type="domain" description="Helicase C-terminal" evidence="15">
    <location>
        <begin position="450"/>
        <end position="621"/>
    </location>
</feature>
<feature type="domain" description="Helicase ATP-binding" evidence="14">
    <location>
        <begin position="120"/>
        <end position="278"/>
    </location>
</feature>
<dbReference type="HAMAP" id="MF_01382">
    <property type="entry name" value="SecA"/>
    <property type="match status" value="1"/>
</dbReference>
<protein>
    <recommendedName>
        <fullName evidence="12">Protein translocase subunit SecA</fullName>
        <ecNumber evidence="12">7.4.2.8</ecNumber>
    </recommendedName>
</protein>
<dbReference type="Pfam" id="PF21090">
    <property type="entry name" value="P-loop_SecA"/>
    <property type="match status" value="1"/>
</dbReference>
<dbReference type="FunFam" id="3.40.50.300:FF:000429">
    <property type="entry name" value="Preprotein translocase subunit SecA"/>
    <property type="match status" value="1"/>
</dbReference>
<dbReference type="SMART" id="SM00958">
    <property type="entry name" value="SecA_PP_bind"/>
    <property type="match status" value="1"/>
</dbReference>
<evidence type="ECO:0000259" key="16">
    <source>
        <dbReference type="PROSITE" id="PS51196"/>
    </source>
</evidence>
<dbReference type="SUPFAM" id="SSF81767">
    <property type="entry name" value="Pre-protein crosslinking domain of SecA"/>
    <property type="match status" value="1"/>
</dbReference>
<dbReference type="GO" id="GO:0031522">
    <property type="term" value="C:cell envelope Sec protein transport complex"/>
    <property type="evidence" value="ECO:0007669"/>
    <property type="project" value="TreeGrafter"/>
</dbReference>
<feature type="binding site" evidence="12">
    <location>
        <position position="525"/>
    </location>
    <ligand>
        <name>ATP</name>
        <dbReference type="ChEBI" id="CHEBI:30616"/>
    </ligand>
</feature>
<dbReference type="CDD" id="cd17928">
    <property type="entry name" value="DEXDc_SecA"/>
    <property type="match status" value="1"/>
</dbReference>
<dbReference type="GO" id="GO:0005524">
    <property type="term" value="F:ATP binding"/>
    <property type="evidence" value="ECO:0007669"/>
    <property type="project" value="UniProtKB-UniRule"/>
</dbReference>
<dbReference type="Gene3D" id="3.90.1440.10">
    <property type="entry name" value="SecA, preprotein cross-linking domain"/>
    <property type="match status" value="1"/>
</dbReference>
<feature type="binding site" evidence="12">
    <location>
        <begin position="136"/>
        <end position="140"/>
    </location>
    <ligand>
        <name>ATP</name>
        <dbReference type="ChEBI" id="CHEBI:30616"/>
    </ligand>
</feature>
<dbReference type="InterPro" id="IPR014001">
    <property type="entry name" value="Helicase_ATP-bd"/>
</dbReference>
<evidence type="ECO:0000313" key="17">
    <source>
        <dbReference type="EMBL" id="ABP45884.1"/>
    </source>
</evidence>
<evidence type="ECO:0000256" key="2">
    <source>
        <dbReference type="ARBA" id="ARBA00007650"/>
    </source>
</evidence>
<dbReference type="SUPFAM" id="SSF52540">
    <property type="entry name" value="P-loop containing nucleoside triphosphate hydrolases"/>
    <property type="match status" value="2"/>
</dbReference>
<dbReference type="eggNOG" id="COG0653">
    <property type="taxonomic scope" value="Bacteria"/>
</dbReference>
<keyword evidence="6 12" id="KW-0547">Nucleotide-binding</keyword>
<dbReference type="GO" id="GO:0065002">
    <property type="term" value="P:intracellular protein transmembrane transport"/>
    <property type="evidence" value="ECO:0007669"/>
    <property type="project" value="UniProtKB-UniRule"/>
</dbReference>
<evidence type="ECO:0000256" key="13">
    <source>
        <dbReference type="SAM" id="MobiDB-lite"/>
    </source>
</evidence>
<dbReference type="PROSITE" id="PS51192">
    <property type="entry name" value="HELICASE_ATP_BIND_1"/>
    <property type="match status" value="1"/>
</dbReference>
<comment type="subunit">
    <text evidence="12">Monomer and homodimer. Part of the essential Sec protein translocation apparatus which comprises SecA, SecYEG and auxiliary proteins SecDF. Other proteins may also be involved.</text>
</comment>
<evidence type="ECO:0000256" key="10">
    <source>
        <dbReference type="ARBA" id="ARBA00023010"/>
    </source>
</evidence>
<dbReference type="InterPro" id="IPR036670">
    <property type="entry name" value="SecA_X-link_sf"/>
</dbReference>
<dbReference type="InterPro" id="IPR011115">
    <property type="entry name" value="SecA_DEAD"/>
</dbReference>
<dbReference type="GO" id="GO:0043952">
    <property type="term" value="P:protein transport by the Sec complex"/>
    <property type="evidence" value="ECO:0007669"/>
    <property type="project" value="TreeGrafter"/>
</dbReference>
<dbReference type="SMART" id="SM00957">
    <property type="entry name" value="SecA_DEAD"/>
    <property type="match status" value="1"/>
</dbReference>
<comment type="function">
    <text evidence="12">Part of the Sec protein translocase complex. Interacts with the SecYEG preprotein conducting channel. Has a central role in coupling the hydrolysis of ATP to the transfer of proteins into and across the cell membrane, serving as an ATP-driven molecular motor driving the stepwise translocation of polypeptide chains across the membrane.</text>
</comment>
<dbReference type="Gene3D" id="1.10.3060.10">
    <property type="entry name" value="Helical scaffold and wing domains of SecA"/>
    <property type="match status" value="1"/>
</dbReference>
<evidence type="ECO:0000259" key="15">
    <source>
        <dbReference type="PROSITE" id="PS51194"/>
    </source>
</evidence>
<dbReference type="PROSITE" id="PS01312">
    <property type="entry name" value="SECA"/>
    <property type="match status" value="1"/>
</dbReference>
<gene>
    <name evidence="12" type="primary">secA</name>
    <name evidence="17" type="ordered locus">Mflv_3408</name>
</gene>
<evidence type="ECO:0000256" key="12">
    <source>
        <dbReference type="HAMAP-Rule" id="MF_01382"/>
    </source>
</evidence>
<dbReference type="InterPro" id="IPR001650">
    <property type="entry name" value="Helicase_C-like"/>
</dbReference>
<dbReference type="GO" id="GO:0005886">
    <property type="term" value="C:plasma membrane"/>
    <property type="evidence" value="ECO:0007669"/>
    <property type="project" value="UniProtKB-SubCell"/>
</dbReference>
<evidence type="ECO:0000256" key="9">
    <source>
        <dbReference type="ARBA" id="ARBA00022967"/>
    </source>
</evidence>
<dbReference type="PRINTS" id="PR00906">
    <property type="entry name" value="SECA"/>
</dbReference>
<keyword evidence="11 12" id="KW-0472">Membrane</keyword>
<feature type="binding site" evidence="12">
    <location>
        <position position="118"/>
    </location>
    <ligand>
        <name>ATP</name>
        <dbReference type="ChEBI" id="CHEBI:30616"/>
    </ligand>
</feature>
<dbReference type="GO" id="GO:0006605">
    <property type="term" value="P:protein targeting"/>
    <property type="evidence" value="ECO:0007669"/>
    <property type="project" value="UniProtKB-UniRule"/>
</dbReference>